<keyword evidence="6 7" id="KW-0472">Membrane</keyword>
<dbReference type="Pfam" id="PF00999">
    <property type="entry name" value="Na_H_Exchanger"/>
    <property type="match status" value="1"/>
</dbReference>
<evidence type="ECO:0000256" key="7">
    <source>
        <dbReference type="SAM" id="Phobius"/>
    </source>
</evidence>
<dbReference type="GO" id="GO:1902600">
    <property type="term" value="P:proton transmembrane transport"/>
    <property type="evidence" value="ECO:0007669"/>
    <property type="project" value="InterPro"/>
</dbReference>
<feature type="transmembrane region" description="Helical" evidence="7">
    <location>
        <begin position="148"/>
        <end position="170"/>
    </location>
</feature>
<keyword evidence="3" id="KW-0813">Transport</keyword>
<name>A0A518AJ24_9BACT</name>
<feature type="transmembrane region" description="Helical" evidence="7">
    <location>
        <begin position="6"/>
        <end position="23"/>
    </location>
</feature>
<dbReference type="InterPro" id="IPR003148">
    <property type="entry name" value="RCK_N"/>
</dbReference>
<dbReference type="EMBL" id="CP036278">
    <property type="protein sequence ID" value="QDU54732.1"/>
    <property type="molecule type" value="Genomic_DNA"/>
</dbReference>
<dbReference type="AlphaFoldDB" id="A0A518AJ24"/>
<dbReference type="Gene3D" id="3.40.50.720">
    <property type="entry name" value="NAD(P)-binding Rossmann-like Domain"/>
    <property type="match status" value="1"/>
</dbReference>
<reference evidence="9 10" key="1">
    <citation type="submission" date="2019-02" db="EMBL/GenBank/DDBJ databases">
        <title>Deep-cultivation of Planctomycetes and their phenomic and genomic characterization uncovers novel biology.</title>
        <authorList>
            <person name="Wiegand S."/>
            <person name="Jogler M."/>
            <person name="Boedeker C."/>
            <person name="Pinto D."/>
            <person name="Vollmers J."/>
            <person name="Rivas-Marin E."/>
            <person name="Kohn T."/>
            <person name="Peeters S.H."/>
            <person name="Heuer A."/>
            <person name="Rast P."/>
            <person name="Oberbeckmann S."/>
            <person name="Bunk B."/>
            <person name="Jeske O."/>
            <person name="Meyerdierks A."/>
            <person name="Storesund J.E."/>
            <person name="Kallscheuer N."/>
            <person name="Luecker S."/>
            <person name="Lage O.M."/>
            <person name="Pohl T."/>
            <person name="Merkel B.J."/>
            <person name="Hornburger P."/>
            <person name="Mueller R.-W."/>
            <person name="Bruemmer F."/>
            <person name="Labrenz M."/>
            <person name="Spormann A.M."/>
            <person name="Op den Camp H."/>
            <person name="Overmann J."/>
            <person name="Amann R."/>
            <person name="Jetten M.S.M."/>
            <person name="Mascher T."/>
            <person name="Medema M.H."/>
            <person name="Devos D.P."/>
            <person name="Kaster A.-K."/>
            <person name="Ovreas L."/>
            <person name="Rohde M."/>
            <person name="Galperin M.Y."/>
            <person name="Jogler C."/>
        </authorList>
    </citation>
    <scope>NUCLEOTIDE SEQUENCE [LARGE SCALE GENOMIC DNA]</scope>
    <source>
        <strain evidence="9 10">Pan181</strain>
    </source>
</reference>
<evidence type="ECO:0000256" key="5">
    <source>
        <dbReference type="ARBA" id="ARBA00022989"/>
    </source>
</evidence>
<feature type="transmembrane region" description="Helical" evidence="7">
    <location>
        <begin position="272"/>
        <end position="290"/>
    </location>
</feature>
<gene>
    <name evidence="9" type="primary">ybaL_2</name>
    <name evidence="9" type="ORF">Pan181_09150</name>
</gene>
<dbReference type="OrthoDB" id="9793589at2"/>
<dbReference type="PROSITE" id="PS51201">
    <property type="entry name" value="RCK_N"/>
    <property type="match status" value="1"/>
</dbReference>
<dbReference type="GO" id="GO:0006813">
    <property type="term" value="P:potassium ion transport"/>
    <property type="evidence" value="ECO:0007669"/>
    <property type="project" value="InterPro"/>
</dbReference>
<dbReference type="InterPro" id="IPR006153">
    <property type="entry name" value="Cation/H_exchanger_TM"/>
</dbReference>
<feature type="transmembrane region" description="Helical" evidence="7">
    <location>
        <begin position="30"/>
        <end position="50"/>
    </location>
</feature>
<feature type="transmembrane region" description="Helical" evidence="7">
    <location>
        <begin position="87"/>
        <end position="109"/>
    </location>
</feature>
<feature type="domain" description="RCK N-terminal" evidence="8">
    <location>
        <begin position="402"/>
        <end position="519"/>
    </location>
</feature>
<keyword evidence="4 7" id="KW-0812">Transmembrane</keyword>
<dbReference type="InterPro" id="IPR036291">
    <property type="entry name" value="NAD(P)-bd_dom_sf"/>
</dbReference>
<feature type="transmembrane region" description="Helical" evidence="7">
    <location>
        <begin position="115"/>
        <end position="136"/>
    </location>
</feature>
<organism evidence="9 10">
    <name type="scientific">Aeoliella mucimassa</name>
    <dbReference type="NCBI Taxonomy" id="2527972"/>
    <lineage>
        <taxon>Bacteria</taxon>
        <taxon>Pseudomonadati</taxon>
        <taxon>Planctomycetota</taxon>
        <taxon>Planctomycetia</taxon>
        <taxon>Pirellulales</taxon>
        <taxon>Lacipirellulaceae</taxon>
        <taxon>Aeoliella</taxon>
    </lineage>
</organism>
<feature type="transmembrane region" description="Helical" evidence="7">
    <location>
        <begin position="323"/>
        <end position="346"/>
    </location>
</feature>
<keyword evidence="5 7" id="KW-1133">Transmembrane helix</keyword>
<dbReference type="SUPFAM" id="SSF51735">
    <property type="entry name" value="NAD(P)-binding Rossmann-fold domains"/>
    <property type="match status" value="1"/>
</dbReference>
<dbReference type="KEGG" id="amuc:Pan181_09150"/>
<feature type="transmembrane region" description="Helical" evidence="7">
    <location>
        <begin position="219"/>
        <end position="237"/>
    </location>
</feature>
<feature type="transmembrane region" description="Helical" evidence="7">
    <location>
        <begin position="296"/>
        <end position="316"/>
    </location>
</feature>
<evidence type="ECO:0000256" key="4">
    <source>
        <dbReference type="ARBA" id="ARBA00022692"/>
    </source>
</evidence>
<dbReference type="InterPro" id="IPR038770">
    <property type="entry name" value="Na+/solute_symporter_sf"/>
</dbReference>
<comment type="similarity">
    <text evidence="2">Belongs to the monovalent cation:proton antiporter 2 (CPA2) transporter (TC 2.A.37) family.</text>
</comment>
<evidence type="ECO:0000313" key="9">
    <source>
        <dbReference type="EMBL" id="QDU54732.1"/>
    </source>
</evidence>
<dbReference type="RefSeq" id="WP_145245669.1">
    <property type="nucleotide sequence ID" value="NZ_CP036278.1"/>
</dbReference>
<protein>
    <submittedName>
        <fullName evidence="9">Inner membrane protein YbaL</fullName>
    </submittedName>
</protein>
<dbReference type="PANTHER" id="PTHR42751:SF6">
    <property type="entry name" value="CONSERVED INTEGRAL MEMBRANE TRANSPORT PROTEIN-RELATED"/>
    <property type="match status" value="1"/>
</dbReference>
<evidence type="ECO:0000256" key="2">
    <source>
        <dbReference type="ARBA" id="ARBA00005551"/>
    </source>
</evidence>
<evidence type="ECO:0000256" key="3">
    <source>
        <dbReference type="ARBA" id="ARBA00022448"/>
    </source>
</evidence>
<feature type="transmembrane region" description="Helical" evidence="7">
    <location>
        <begin position="243"/>
        <end position="260"/>
    </location>
</feature>
<evidence type="ECO:0000313" key="10">
    <source>
        <dbReference type="Proteomes" id="UP000315750"/>
    </source>
</evidence>
<accession>A0A518AJ24</accession>
<dbReference type="GO" id="GO:0015297">
    <property type="term" value="F:antiporter activity"/>
    <property type="evidence" value="ECO:0007669"/>
    <property type="project" value="InterPro"/>
</dbReference>
<dbReference type="Gene3D" id="1.20.1530.20">
    <property type="match status" value="1"/>
</dbReference>
<proteinExistence type="inferred from homology"/>
<comment type="subcellular location">
    <subcellularLocation>
        <location evidence="1">Membrane</location>
        <topology evidence="1">Multi-pass membrane protein</topology>
    </subcellularLocation>
</comment>
<feature type="transmembrane region" description="Helical" evidence="7">
    <location>
        <begin position="358"/>
        <end position="376"/>
    </location>
</feature>
<evidence type="ECO:0000259" key="8">
    <source>
        <dbReference type="PROSITE" id="PS51201"/>
    </source>
</evidence>
<evidence type="ECO:0000256" key="6">
    <source>
        <dbReference type="ARBA" id="ARBA00023136"/>
    </source>
</evidence>
<keyword evidence="10" id="KW-1185">Reference proteome</keyword>
<dbReference type="PANTHER" id="PTHR42751">
    <property type="entry name" value="SODIUM/HYDROGEN EXCHANGER FAMILY/TRKA DOMAIN PROTEIN"/>
    <property type="match status" value="1"/>
</dbReference>
<dbReference type="Pfam" id="PF02254">
    <property type="entry name" value="TrkA_N"/>
    <property type="match status" value="1"/>
</dbReference>
<dbReference type="Proteomes" id="UP000315750">
    <property type="component" value="Chromosome"/>
</dbReference>
<feature type="transmembrane region" description="Helical" evidence="7">
    <location>
        <begin position="56"/>
        <end position="75"/>
    </location>
</feature>
<evidence type="ECO:0000256" key="1">
    <source>
        <dbReference type="ARBA" id="ARBA00004141"/>
    </source>
</evidence>
<dbReference type="GO" id="GO:0016020">
    <property type="term" value="C:membrane"/>
    <property type="evidence" value="ECO:0007669"/>
    <property type="project" value="UniProtKB-SubCell"/>
</dbReference>
<sequence>MNNYLVNDLMIILTSGLIASLVCRWLRISVLVGYLVVGAVIGEGLLGWVSDDRHEIEYIAEAGVFLLLFSIGLEFSLEELGRLGRNLAIGGSVQMLLVGGPVAGCLLVMGFAWQAALLIAAAVSFSSTVLVFKALAEWGHASLPHGRRAIGILLFQDAALIPLLLLVPLLTQSGESVGAARYLVLALSSVLFVAGVVVLRIVLRRWVVPLFASYRSPDLIVLFTLVLLGGVTLGAHQLGLPPAIGSFAAGLVLGGSRWARQIDALVLPFRESYSAVFFVGLGLLFDPQVLMDSPLLSLGCFVALLVIKALAATLALRLTGLRWSAAFGMGIGLAHVGEFAFVLILLGWESGVLVESDYQRIVAVAIGSLILTPPLLKFGFRWTHDLPEEGEQPTHDLPKQSGNQAIVIGAGLIGRQVTSLLEIAGKDVCLVDFSPINLHPFAQQGIRTVAGDATQPSILQRAGIAEASIAVLSVPDDQAAISIVQQLRKTNPNCYVVVRCRYQANVARLSKVGADEIVSEESVASNEMLQMLAKFDAASHDAKAGL</sequence>
<feature type="transmembrane region" description="Helical" evidence="7">
    <location>
        <begin position="182"/>
        <end position="203"/>
    </location>
</feature>